<dbReference type="Proteomes" id="UP001596274">
    <property type="component" value="Unassembled WGS sequence"/>
</dbReference>
<dbReference type="PANTHER" id="PTHR38344:SF1">
    <property type="entry name" value="INORGANIC CARBON TRANSPORTER SUBUNIT DABA-RELATED"/>
    <property type="match status" value="1"/>
</dbReference>
<evidence type="ECO:0000313" key="8">
    <source>
        <dbReference type="Proteomes" id="UP001596274"/>
    </source>
</evidence>
<dbReference type="Pfam" id="PF10070">
    <property type="entry name" value="DabA"/>
    <property type="match status" value="1"/>
</dbReference>
<evidence type="ECO:0000256" key="5">
    <source>
        <dbReference type="ARBA" id="ARBA00023136"/>
    </source>
</evidence>
<keyword evidence="8" id="KW-1185">Reference proteome</keyword>
<comment type="caution">
    <text evidence="7">The sequence shown here is derived from an EMBL/GenBank/DDBJ whole genome shotgun (WGS) entry which is preliminary data.</text>
</comment>
<keyword evidence="4" id="KW-0862">Zinc</keyword>
<evidence type="ECO:0000256" key="6">
    <source>
        <dbReference type="SAM" id="MobiDB-lite"/>
    </source>
</evidence>
<keyword evidence="1" id="KW-0813">Transport</keyword>
<gene>
    <name evidence="7" type="ORF">ACFQDD_12825</name>
</gene>
<dbReference type="InterPro" id="IPR018752">
    <property type="entry name" value="DabA"/>
</dbReference>
<evidence type="ECO:0000313" key="7">
    <source>
        <dbReference type="EMBL" id="MFC6772387.1"/>
    </source>
</evidence>
<organism evidence="7 8">
    <name type="scientific">Halorubrum pallidum</name>
    <dbReference type="NCBI Taxonomy" id="1526114"/>
    <lineage>
        <taxon>Archaea</taxon>
        <taxon>Methanobacteriati</taxon>
        <taxon>Methanobacteriota</taxon>
        <taxon>Stenosarchaea group</taxon>
        <taxon>Halobacteria</taxon>
        <taxon>Halobacteriales</taxon>
        <taxon>Haloferacaceae</taxon>
        <taxon>Halorubrum</taxon>
    </lineage>
</organism>
<reference evidence="7 8" key="1">
    <citation type="journal article" date="2019" name="Int. J. Syst. Evol. Microbiol.">
        <title>The Global Catalogue of Microorganisms (GCM) 10K type strain sequencing project: providing services to taxonomists for standard genome sequencing and annotation.</title>
        <authorList>
            <consortium name="The Broad Institute Genomics Platform"/>
            <consortium name="The Broad Institute Genome Sequencing Center for Infectious Disease"/>
            <person name="Wu L."/>
            <person name="Ma J."/>
        </authorList>
    </citation>
    <scope>NUCLEOTIDE SEQUENCE [LARGE SCALE GENOMIC DNA]</scope>
    <source>
        <strain evidence="7 8">PJ61</strain>
    </source>
</reference>
<keyword evidence="5" id="KW-0472">Membrane</keyword>
<evidence type="ECO:0000256" key="4">
    <source>
        <dbReference type="ARBA" id="ARBA00022833"/>
    </source>
</evidence>
<dbReference type="AlphaFoldDB" id="A0ABD5T5N2"/>
<feature type="non-terminal residue" evidence="7">
    <location>
        <position position="107"/>
    </location>
</feature>
<keyword evidence="3" id="KW-0479">Metal-binding</keyword>
<name>A0ABD5T5N2_9EURY</name>
<accession>A0ABD5T5N2</accession>
<evidence type="ECO:0000256" key="2">
    <source>
        <dbReference type="ARBA" id="ARBA00022475"/>
    </source>
</evidence>
<dbReference type="GO" id="GO:0046872">
    <property type="term" value="F:metal ion binding"/>
    <property type="evidence" value="ECO:0007669"/>
    <property type="project" value="UniProtKB-KW"/>
</dbReference>
<feature type="region of interest" description="Disordered" evidence="6">
    <location>
        <begin position="84"/>
        <end position="107"/>
    </location>
</feature>
<protein>
    <submittedName>
        <fullName evidence="7">Inorganic carbon transporter subunit DabA</fullName>
    </submittedName>
</protein>
<proteinExistence type="predicted"/>
<keyword evidence="2" id="KW-1003">Cell membrane</keyword>
<evidence type="ECO:0000256" key="1">
    <source>
        <dbReference type="ARBA" id="ARBA00022448"/>
    </source>
</evidence>
<dbReference type="EMBL" id="JBHSWT010000771">
    <property type="protein sequence ID" value="MFC6772387.1"/>
    <property type="molecule type" value="Genomic_DNA"/>
</dbReference>
<evidence type="ECO:0000256" key="3">
    <source>
        <dbReference type="ARBA" id="ARBA00022723"/>
    </source>
</evidence>
<dbReference type="PANTHER" id="PTHR38344">
    <property type="entry name" value="UPF0753 PROTEIN AQ_863"/>
    <property type="match status" value="1"/>
</dbReference>
<sequence length="107" mass="11486">MSIESTVRDSIDEAVTTVGSRWPIHSFVTANPLSGFEDRPFGEAVARAADLWGGRGYPSAETFAAALERGQIDPEILEGTLAEAGYEDDPERLLDRMADATADPTDA</sequence>